<dbReference type="EMBL" id="JAEPRD010000001">
    <property type="protein sequence ID" value="KAG2214265.1"/>
    <property type="molecule type" value="Genomic_DNA"/>
</dbReference>
<dbReference type="InterPro" id="IPR019775">
    <property type="entry name" value="WD40_repeat_CS"/>
</dbReference>
<dbReference type="InterPro" id="IPR001680">
    <property type="entry name" value="WD40_rpt"/>
</dbReference>
<feature type="repeat" description="WD" evidence="3">
    <location>
        <begin position="100"/>
        <end position="144"/>
    </location>
</feature>
<accession>A0A8H7VBF4</accession>
<dbReference type="Gene3D" id="2.130.10.10">
    <property type="entry name" value="YVTN repeat-like/Quinoprotein amine dehydrogenase"/>
    <property type="match status" value="1"/>
</dbReference>
<dbReference type="SMART" id="SM00320">
    <property type="entry name" value="WD40"/>
    <property type="match status" value="5"/>
</dbReference>
<dbReference type="Proteomes" id="UP000603453">
    <property type="component" value="Unassembled WGS sequence"/>
</dbReference>
<proteinExistence type="predicted"/>
<evidence type="ECO:0000256" key="2">
    <source>
        <dbReference type="ARBA" id="ARBA00022737"/>
    </source>
</evidence>
<dbReference type="SUPFAM" id="SSF50978">
    <property type="entry name" value="WD40 repeat-like"/>
    <property type="match status" value="1"/>
</dbReference>
<reference evidence="4" key="1">
    <citation type="submission" date="2020-12" db="EMBL/GenBank/DDBJ databases">
        <title>Metabolic potential, ecology and presence of endohyphal bacteria is reflected in genomic diversity of Mucoromycotina.</title>
        <authorList>
            <person name="Muszewska A."/>
            <person name="Okrasinska A."/>
            <person name="Steczkiewicz K."/>
            <person name="Drgas O."/>
            <person name="Orlowska M."/>
            <person name="Perlinska-Lenart U."/>
            <person name="Aleksandrzak-Piekarczyk T."/>
            <person name="Szatraj K."/>
            <person name="Zielenkiewicz U."/>
            <person name="Pilsyk S."/>
            <person name="Malc E."/>
            <person name="Mieczkowski P."/>
            <person name="Kruszewska J.S."/>
            <person name="Biernat P."/>
            <person name="Pawlowska J."/>
        </authorList>
    </citation>
    <scope>NUCLEOTIDE SEQUENCE</scope>
    <source>
        <strain evidence="4">WA0000017839</strain>
    </source>
</reference>
<dbReference type="PRINTS" id="PR00320">
    <property type="entry name" value="GPROTEINBRPT"/>
</dbReference>
<protein>
    <recommendedName>
        <fullName evidence="6">WD repeat-containing protein 92</fullName>
    </recommendedName>
</protein>
<dbReference type="PANTHER" id="PTHR10971">
    <property type="entry name" value="MRNA EXPORT FACTOR AND BUB3"/>
    <property type="match status" value="1"/>
</dbReference>
<evidence type="ECO:0000256" key="3">
    <source>
        <dbReference type="PROSITE-ProRule" id="PRU00221"/>
    </source>
</evidence>
<evidence type="ECO:0008006" key="6">
    <source>
        <dbReference type="Google" id="ProtNLM"/>
    </source>
</evidence>
<dbReference type="InterPro" id="IPR015943">
    <property type="entry name" value="WD40/YVTN_repeat-like_dom_sf"/>
</dbReference>
<dbReference type="PROSITE" id="PS00678">
    <property type="entry name" value="WD_REPEATS_1"/>
    <property type="match status" value="1"/>
</dbReference>
<dbReference type="InterPro" id="IPR036322">
    <property type="entry name" value="WD40_repeat_dom_sf"/>
</dbReference>
<dbReference type="InterPro" id="IPR020472">
    <property type="entry name" value="WD40_PAC1"/>
</dbReference>
<keyword evidence="2" id="KW-0677">Repeat</keyword>
<name>A0A8H7VBF4_9FUNG</name>
<organism evidence="4 5">
    <name type="scientific">Mucor saturninus</name>
    <dbReference type="NCBI Taxonomy" id="64648"/>
    <lineage>
        <taxon>Eukaryota</taxon>
        <taxon>Fungi</taxon>
        <taxon>Fungi incertae sedis</taxon>
        <taxon>Mucoromycota</taxon>
        <taxon>Mucoromycotina</taxon>
        <taxon>Mucoromycetes</taxon>
        <taxon>Mucorales</taxon>
        <taxon>Mucorineae</taxon>
        <taxon>Mucoraceae</taxon>
        <taxon>Mucor</taxon>
    </lineage>
</organism>
<dbReference type="PROSITE" id="PS50082">
    <property type="entry name" value="WD_REPEATS_2"/>
    <property type="match status" value="1"/>
</dbReference>
<keyword evidence="5" id="KW-1185">Reference proteome</keyword>
<dbReference type="OrthoDB" id="427795at2759"/>
<dbReference type="AlphaFoldDB" id="A0A8H7VBF4"/>
<keyword evidence="1 3" id="KW-0853">WD repeat</keyword>
<evidence type="ECO:0000313" key="5">
    <source>
        <dbReference type="Proteomes" id="UP000603453"/>
    </source>
</evidence>
<comment type="caution">
    <text evidence="4">The sequence shown here is derived from an EMBL/GenBank/DDBJ whole genome shotgun (WGS) entry which is preliminary data.</text>
</comment>
<evidence type="ECO:0000256" key="1">
    <source>
        <dbReference type="ARBA" id="ARBA00022574"/>
    </source>
</evidence>
<evidence type="ECO:0000313" key="4">
    <source>
        <dbReference type="EMBL" id="KAG2214265.1"/>
    </source>
</evidence>
<gene>
    <name evidence="4" type="ORF">INT47_000821</name>
</gene>
<sequence length="311" mass="34446">MSITGHCLIKHDIYFTPYDTKWIPCSSRLCVVGANSHGAGTIAVYGLVDKHLELKQEVETSSAVRCGVVTGQARNFATGDFDGQLQIWDVQRFDIPLVSFKAHDSIINTIDSLNRVDQPQELVTGSRDGCVKVWDIRQPEKAVLTVKSKDNSKDIWAVAYGQLKGHKVIAVGYEDGNIKLFNVDSAQYLWETHVKDGVCSIDFDKEVLRVSTLSGAFIINVDSGKSTEIPFPADTTLWSIRHIPQQPNYFAVAGGDGNLSTYDQKSLTKPINVLNLSKHPIISLDWNKDKKGLFACSSFDQTIKIGMIQNL</sequence>
<dbReference type="Pfam" id="PF00400">
    <property type="entry name" value="WD40"/>
    <property type="match status" value="2"/>
</dbReference>